<keyword evidence="5 9" id="KW-0547">Nucleotide-binding</keyword>
<dbReference type="Pfam" id="PF07728">
    <property type="entry name" value="AAA_5"/>
    <property type="match status" value="5"/>
</dbReference>
<comment type="function">
    <text evidence="9">Nuclear chaperone required for maturation and nuclear export of pre-60S ribosome subunits.</text>
</comment>
<keyword evidence="13" id="KW-1185">Reference proteome</keyword>
<dbReference type="SUPFAM" id="SSF53300">
    <property type="entry name" value="vWA-like"/>
    <property type="match status" value="1"/>
</dbReference>
<reference evidence="12" key="1">
    <citation type="submission" date="2021-09" db="EMBL/GenBank/DDBJ databases">
        <authorList>
            <consortium name="Pathogen Informatics"/>
        </authorList>
    </citation>
    <scope>NUCLEOTIDE SEQUENCE</scope>
</reference>
<feature type="compositionally biased region" description="Acidic residues" evidence="10">
    <location>
        <begin position="3722"/>
        <end position="3736"/>
    </location>
</feature>
<dbReference type="GO" id="GO:0005730">
    <property type="term" value="C:nucleolus"/>
    <property type="evidence" value="ECO:0007669"/>
    <property type="project" value="UniProtKB-SubCell"/>
</dbReference>
<evidence type="ECO:0000256" key="7">
    <source>
        <dbReference type="ARBA" id="ARBA00023186"/>
    </source>
</evidence>
<evidence type="ECO:0000256" key="4">
    <source>
        <dbReference type="ARBA" id="ARBA00017143"/>
    </source>
</evidence>
<dbReference type="InterPro" id="IPR025662">
    <property type="entry name" value="Sigma_54_int_dom_ATP-bd_1"/>
</dbReference>
<keyword evidence="7 9" id="KW-0143">Chaperone</keyword>
<feature type="compositionally biased region" description="Acidic residues" evidence="10">
    <location>
        <begin position="3796"/>
        <end position="3816"/>
    </location>
</feature>
<feature type="compositionally biased region" description="Basic and acidic residues" evidence="10">
    <location>
        <begin position="3817"/>
        <end position="3835"/>
    </location>
</feature>
<proteinExistence type="inferred from homology"/>
<evidence type="ECO:0000313" key="13">
    <source>
        <dbReference type="Proteomes" id="UP000746747"/>
    </source>
</evidence>
<organism evidence="12 13">
    <name type="scientific">Cercopithifilaria johnstoni</name>
    <dbReference type="NCBI Taxonomy" id="2874296"/>
    <lineage>
        <taxon>Eukaryota</taxon>
        <taxon>Metazoa</taxon>
        <taxon>Ecdysozoa</taxon>
        <taxon>Nematoda</taxon>
        <taxon>Chromadorea</taxon>
        <taxon>Rhabditida</taxon>
        <taxon>Spirurina</taxon>
        <taxon>Spiruromorpha</taxon>
        <taxon>Filarioidea</taxon>
        <taxon>Onchocercidae</taxon>
        <taxon>Cercopithifilaria</taxon>
    </lineage>
</organism>
<comment type="subcellular location">
    <subcellularLocation>
        <location evidence="1">Nucleus</location>
        <location evidence="1">Nucleolus</location>
    </subcellularLocation>
    <subcellularLocation>
        <location evidence="2">Nucleus</location>
        <location evidence="2">Nucleoplasm</location>
    </subcellularLocation>
</comment>
<comment type="similarity">
    <text evidence="3 9">Belongs to the midasin family.</text>
</comment>
<protein>
    <recommendedName>
        <fullName evidence="4 9">Midasin</fullName>
    </recommendedName>
</protein>
<dbReference type="GO" id="GO:0005654">
    <property type="term" value="C:nucleoplasm"/>
    <property type="evidence" value="ECO:0007669"/>
    <property type="project" value="UniProtKB-SubCell"/>
</dbReference>
<dbReference type="SUPFAM" id="SSF52540">
    <property type="entry name" value="P-loop containing nucleoside triphosphate hydrolases"/>
    <property type="match status" value="6"/>
</dbReference>
<dbReference type="FunFam" id="3.40.50.300:FF:001384">
    <property type="entry name" value="Midasin"/>
    <property type="match status" value="1"/>
</dbReference>
<evidence type="ECO:0000256" key="1">
    <source>
        <dbReference type="ARBA" id="ARBA00004604"/>
    </source>
</evidence>
<dbReference type="PIRSF" id="PIRSF010340">
    <property type="entry name" value="Midasin"/>
    <property type="match status" value="1"/>
</dbReference>
<dbReference type="SMART" id="SM00382">
    <property type="entry name" value="AAA"/>
    <property type="match status" value="6"/>
</dbReference>
<dbReference type="PANTHER" id="PTHR48103:SF2">
    <property type="entry name" value="MIDASIN"/>
    <property type="match status" value="1"/>
</dbReference>
<feature type="compositionally biased region" description="Acidic residues" evidence="10">
    <location>
        <begin position="3643"/>
        <end position="3654"/>
    </location>
</feature>
<feature type="compositionally biased region" description="Basic and acidic residues" evidence="10">
    <location>
        <begin position="3975"/>
        <end position="3996"/>
    </location>
</feature>
<feature type="domain" description="VWFA" evidence="11">
    <location>
        <begin position="4210"/>
        <end position="4401"/>
    </location>
</feature>
<evidence type="ECO:0000256" key="3">
    <source>
        <dbReference type="ARBA" id="ARBA00007188"/>
    </source>
</evidence>
<sequence length="4494" mass="509509">MKVKKTRQKRKLLITDGTEIMKPEKIIRSKELGGAGSVDDFVADAMPTRAAYREQLEVGIRNRLFILLRGPIGCGKTSIVREIARSMKLPCRTIQMGEQIDSKTLFGTFHCLDIPGEFCWKQSTFTKCILDKGIILLEDIDCASADLISQIINLCDSREVRLTSGETIQMHNEAYIIATMRCTKQERSFRSADIELLLTSVPFEVSLPPFTNKELHRAVCILFKRVAPVAQKLITLFDELINSPANQLNGRKLGATDLLKACARVNDLDDLSDPVAVFHELVDCWIIHCRRQEDVFALSEIIASSLSLNHDQLIYQLNFRLPEISVTQNSMRCGRVNLQRNRIAAARESKVIRFGITRNICQLLERITVCISRMEPILLVGETGVGKTAIIQLLADRIGTTIRIVNLSQHSDSSDLIGGYKPVSIPYLLRPLKKEYDDLFAATFDLKKNEKFLRHLEMCLSNGRYSDYAKLVTEIARRTLKMSSKHNSLRLWAKLLVKAERCAESLKASAVSFAYVRGAVAEAAERGEWLLVDEINLATPECLDSVVRLIEDPENRHPDFRLFACMNPAGDVGKRNLPAGIRSRFTEIFVHETTEIEQLHVIAQAYLPSFHVANISTMLELYQALRITFPGKYSLRTLCRALAFTAENIFGSDIRNMYEAISMSFMSDLSAEDQIMVEKLIRSKMNKVSLDKMKTKFTDDHIEVEGYWIQKGDAEPQDDPSYVCTASVRKNLSHLARVICSGKFPVLLEGETSCGKTAMIMHLAKITGNTIIRINNHEHTDLQEYIGSYVPDGDGRFVFVEGPLVKAARNGHWIILDELNLAPTDVIEALNRLLDDNRELFVSETNTVVMADPQFRLFATQNPVCTYAGRKRLSRALLNRFVILRFDQLPYNELAEMVIVSCKIAPSAARTMVSVFCDLRALRSAVGVFSASDGLMTLRDLFRWGQRLGGSHQNDWRQCLAEHGFLLLGARCRNTADVECVKKILEKNLKHKINVERLFASDSDYLPLEFRSYSAVNNIVLTSSIRRMLVLVSQSWHFDEPVLIIGETGCGKTTIAQMLAKEKLLALNCHERTEASDFLGSLRPVGEGTFKWMDGIVVQAMKEGRPLLIDEISLASDSVLERLNPLLEPSRSLFLNDGGLSGGEVRAKNGFKIVATMNPGGDYGKKELSKALRNRFTEIWCPSDVSGDDLSNIVDRLLSTTALLDENDLRLKVNKCIVQFVLWFDRKFSHLLRNTITIRDVVAVTQLVIAALSRSNSPFSSIYHAFSATFFDAFGTLSTRISLDCDALKKKAIDQLCQIMQRELGSICDVASLLLPATLHFDEKDSHSFIVGDFHIPFGLAKRFVPKNFTFNAPTCRQNIFRLVRGLAVDKPILLEGPPGCGKSSTVVALAAVTGHALTRLNLSEQTDLADLFGCDVPVILSDGTPSFKWKDGPVLHAIKSNQWVLLDEMNLASQSVLEGLNACFDHRHNLYIPELNRTFDIGIDDKKTRFFACQNPCSQGGNRRKLPKSFVNRFTSIYVAEMNASDFFEIIKNSFGSVLADDVIQRIVNVNSSIASLMADDPQFLRKGSPFEFNLRDLLRWAQLTVENDGDVAFGFDLLYIWRLRSNVDRQKMRGLFYECFKFKCVEAVASLSLIDSYVRIGKVELERSGAIRRQQNMKLLSSQMRLLNKLAVCVKMNWLTLIVGKAGCGKSTAVRILASLVGKELYTIYLTSESDSLELLGSFEQVTDYVNFTSIKQHCLNLLEQFPDLLNDVNNAEDILTLRLALQTAMLLVDEDIAKKLSKYDKELGKNKMRFDWLNSRFVNAFINGYWILIENVNCCSAAVLDRLNACLENNGELNLQECGGGDVVKAHNDFRVFFTMDDDYGSVSRAMRNRSVELYLLPDDCAWFKIAQDLGNMVMNTENRDILRITPAMMQACEQLSCWELLKLKMLLKAKDMDFENAIKHFKTTMSEEAMEIDENTEETFIVYPSLDTDFAATYSKWKILVWSYVSQHDWILGLLWATFSVPFKQLKIEEMIGLFKCTDEKAKYKVIEAVQNLKQNRMLNNDERFDGPPTLRITKPPDTYVDNDRFIIGMCALWTKFSLDKISPEKRSAVDMSNLFVKRKVRSDQLPSPAISYLKELLDELYVYISNFSPADSTVLDSCSIFWNIMLFVEACHQRMDLRSACAPLHLAWQRLNDSSYSNIWKQWSTGLCCAATAIDKMWMTDKKASECYSSFYKRCSFFEPFRNYNEWRKYENKLEILNVNSTAVDNGSCLTQQDTNGMQKCHADKNSVLSVALKLMTDICCGFAILNSHVGKQILLELLPISAHHPFELCRLVWLNLKDEKWSQVACFTQYLSSNFAVEEIPIACKNIDLAWVTLGTELFSSVWRSMGFQLSSREITLAQFGDFPIQRKHLCTYFWKIGVHLKSFKLKYKERLLTVANYFESLLDSPSFINSSTNITLSSLMQRLEMITCALLPLSVPPRNCIDPLLSDKMNFNYLMNKKKLLENIIGVLQSYQGIVSGQMDLALFSNSKHPFISTLLNTYNSVTKELENYSQNTVSFRPHYTDFPSLAITMNSFLATVIEQHRTFSLIDLDHLDNLSDDNVRVTVAHIDSFLTYVQSFYNKTFSEYSAFTDIICPFFMFLNILVATVSYKRFHIIRLMNLRNLIGTCNFPAKFSFKWNCLNNLPESDILYKWCISEKTIMPKRLQKELVCLSLQKYKQDRECFANPKEIMVKEIIEWIKNEWSKWFEANTEKQEQAYVYRKSIKHEEEGLDEDDIKIQELLPDFSASSDEQDLFEESVLSPSATYIDSESLTEILHLLANEEYIRGHDGHMALAWMMDTASSCGLVDDLVDSKVFVYNLYALSQLNLDKDIQIVDVYRKNSRLELEKCIAAMKPLIKRVCWLKEKWPEMTVLDGILQRAQKILSASMTAPQMQFSALLEHLLAEADLWEKVADRNHSLTTELEELRYLLVSWRKMEIMCWNNLLQQVQNDCREQTLLLSWPLFEALDKVDKSDDEILAMTIEWIQSSTIIDFKARLETGELLIKFIKLAQESARDELCQRLKSVVSYFRLFDTIVESKLVAQKEPTEKQLHDFIKIMKYNDLNLWSVKASAQKAHKQLFRLLKQFRLAGSNLVAPIFDEIPPMLSTTDHETKATFANDQIVPCNDFYAKRAVDLMLKIVTHFTDGIYLEDIQGLTEFVKCCNDLIHKDVQYEGDNMEKEKKQGRALSERQKAIARLFKDSAALGLSSRKGLMVNAEQLTANVVAGMPGDDTMLTKLIRYGGISRNIVLKNFHKPNAQIGSNTMSQLKGITEFILNELYLCHQTVATTRETLGKMDKAKKMLLNYLENVKDIEQPCLSGQQWLRRLQESKYLMLKFNSFLEFMRTKLENAPECSIDFEENAPLKFSGIQDTRFSQLHKQHQEYDVTLDTVRKVQHAAAKILENIKWSLLHSLDCESVVIWKSSDISQTINTVKLEITDINSRLSLISCVMVEEVEEIMEISRGVLKALTIPTSVQETVGDIPWEETEVLLITVQNIYKQATAIDLDNSCFMDILRQLINLLRSVNFDKSVKQIWNLCARLSEGKGSMECDPLKQIASINSALCEVLSFILKMVENCAVELAKYYMQFEAMTAALLKKGYVNPIPKPQKESSEKDGDELQPCDDDIAGLGDAKGEKDVGDDIDETGQVEGLRGDVENESEEPDKSRNDSTPLDMGDDFGGCLEDIDCKQHSDAEESDDDNEPEADMEMGDVNQSEGDKLDPDLWDQNDDFEKKLADGSEGANKETENLTADDGKRNSKNDKSNKDAFDGDDDEGDDDNKDDIDNGDVENVERESLDNGLDNENHAQTDECYNDGNHSENDSEGDVENLMNDKLDEFDDQSNNDVGEETITEMTENEEKKMREDFLNETNDAAMKELNEDDDEILKGGAGGMDRGAVEDTVEDMDKDTISIPNVMDENDENIKENDSTAKVEGKGKNGYDETEEDNIGNEKLENIKKDDKKSEKEKKLANDITDIAIQKTIPSEGEQEVEEGSEFGHVDGNNSSLHEQIVIDKSSVEEARNSKGNRDQLKDLKNISAEQNEEEMMEDDDIGDKQEVNENDLIETNVLNSHYQNSVIHSATDFYRLVEQSVSTITSLDTEKVDSSSIDAEDRWNRISDSVSVLAAELSENLRMIIEPTLASRFEGDYRTGKRLNMRRLIAYIASGYRKNKIWLRRTKKAKHNYQILIAVDDSSSMHDNQIKLKACQSVAMIESGLRRLEIGQLAICKFGGSVKVISDFKDYGGSDLGGKLINELNFGQDRTDLVNLLKCSRKIFEQARGREKNDQMLIIVSDGRGVLVDGAEAVKKAVSELHVDQITVLFVAIDNSEKSIMDMKVAEFTADGNVNLIPYLQKFPFPFYVIVEHITMLPATIGDAVRQWFELTAPQICGTQGPRKVLSGIDQLFSSTSKFDFHVNCSMCTVFALRVVLSDLELVCIVVQGRWVGGSIFCSNVITCRNLFAEVVTSASVK</sequence>
<dbReference type="InterPro" id="IPR012099">
    <property type="entry name" value="Midasin"/>
</dbReference>
<evidence type="ECO:0000259" key="11">
    <source>
        <dbReference type="PROSITE" id="PS50234"/>
    </source>
</evidence>
<evidence type="ECO:0000313" key="12">
    <source>
        <dbReference type="EMBL" id="CAG9532940.1"/>
    </source>
</evidence>
<evidence type="ECO:0000256" key="9">
    <source>
        <dbReference type="PIRNR" id="PIRNR010340"/>
    </source>
</evidence>
<dbReference type="SMART" id="SM00327">
    <property type="entry name" value="VWA"/>
    <property type="match status" value="1"/>
</dbReference>
<dbReference type="OrthoDB" id="422220at2759"/>
<accession>A0A8J2M3K6</accession>
<dbReference type="GO" id="GO:0000055">
    <property type="term" value="P:ribosomal large subunit export from nucleus"/>
    <property type="evidence" value="ECO:0007669"/>
    <property type="project" value="TreeGrafter"/>
</dbReference>
<dbReference type="GO" id="GO:0016887">
    <property type="term" value="F:ATP hydrolysis activity"/>
    <property type="evidence" value="ECO:0007669"/>
    <property type="project" value="InterPro"/>
</dbReference>
<dbReference type="InterPro" id="IPR002035">
    <property type="entry name" value="VWF_A"/>
</dbReference>
<evidence type="ECO:0000256" key="6">
    <source>
        <dbReference type="ARBA" id="ARBA00022840"/>
    </source>
</evidence>
<dbReference type="GO" id="GO:0030687">
    <property type="term" value="C:preribosome, large subunit precursor"/>
    <property type="evidence" value="ECO:0007669"/>
    <property type="project" value="TreeGrafter"/>
</dbReference>
<dbReference type="Pfam" id="PF13519">
    <property type="entry name" value="VWA_2"/>
    <property type="match status" value="1"/>
</dbReference>
<dbReference type="PROSITE" id="PS00675">
    <property type="entry name" value="SIGMA54_INTERACT_1"/>
    <property type="match status" value="1"/>
</dbReference>
<gene>
    <name evidence="12" type="ORF">CJOHNSTONI_LOCUS3211</name>
</gene>
<dbReference type="InterPro" id="IPR011704">
    <property type="entry name" value="ATPase_dyneun-rel_AAA"/>
</dbReference>
<dbReference type="InterPro" id="IPR040848">
    <property type="entry name" value="AAA_lid_7"/>
</dbReference>
<evidence type="ECO:0000256" key="10">
    <source>
        <dbReference type="SAM" id="MobiDB-lite"/>
    </source>
</evidence>
<dbReference type="InterPro" id="IPR036465">
    <property type="entry name" value="vWFA_dom_sf"/>
</dbReference>
<feature type="compositionally biased region" description="Basic and acidic residues" evidence="10">
    <location>
        <begin position="3947"/>
        <end position="3966"/>
    </location>
</feature>
<feature type="region of interest" description="Disordered" evidence="10">
    <location>
        <begin position="3633"/>
        <end position="3873"/>
    </location>
</feature>
<dbReference type="Gene3D" id="3.40.50.410">
    <property type="entry name" value="von Willebrand factor, type A domain"/>
    <property type="match status" value="1"/>
</dbReference>
<keyword evidence="8 9" id="KW-0539">Nucleus</keyword>
<evidence type="ECO:0000256" key="8">
    <source>
        <dbReference type="ARBA" id="ARBA00023242"/>
    </source>
</evidence>
<dbReference type="EMBL" id="CAKAEH010001118">
    <property type="protein sequence ID" value="CAG9532940.1"/>
    <property type="molecule type" value="Genomic_DNA"/>
</dbReference>
<dbReference type="FunFam" id="3.40.50.300:FF:000142">
    <property type="entry name" value="Midasin"/>
    <property type="match status" value="2"/>
</dbReference>
<dbReference type="InterPro" id="IPR003593">
    <property type="entry name" value="AAA+_ATPase"/>
</dbReference>
<dbReference type="GO" id="GO:0000027">
    <property type="term" value="P:ribosomal large subunit assembly"/>
    <property type="evidence" value="ECO:0007669"/>
    <property type="project" value="InterPro"/>
</dbReference>
<dbReference type="Pfam" id="PF17867">
    <property type="entry name" value="AAA_lid_7"/>
    <property type="match status" value="3"/>
</dbReference>
<dbReference type="PROSITE" id="PS50234">
    <property type="entry name" value="VWFA"/>
    <property type="match status" value="1"/>
</dbReference>
<dbReference type="InterPro" id="IPR027417">
    <property type="entry name" value="P-loop_NTPase"/>
</dbReference>
<feature type="compositionally biased region" description="Acidic residues" evidence="10">
    <location>
        <begin position="4066"/>
        <end position="4076"/>
    </location>
</feature>
<feature type="compositionally biased region" description="Basic and acidic residues" evidence="10">
    <location>
        <begin position="4041"/>
        <end position="4060"/>
    </location>
</feature>
<name>A0A8J2M3K6_9BILA</name>
<keyword evidence="6 9" id="KW-0067">ATP-binding</keyword>
<dbReference type="Proteomes" id="UP000746747">
    <property type="component" value="Unassembled WGS sequence"/>
</dbReference>
<comment type="caution">
    <text evidence="12">The sequence shown here is derived from an EMBL/GenBank/DDBJ whole genome shotgun (WGS) entry which is preliminary data.</text>
</comment>
<feature type="region of interest" description="Disordered" evidence="10">
    <location>
        <begin position="3910"/>
        <end position="4076"/>
    </location>
</feature>
<dbReference type="PANTHER" id="PTHR48103">
    <property type="entry name" value="MIDASIN-RELATED"/>
    <property type="match status" value="1"/>
</dbReference>
<dbReference type="InterPro" id="IPR041190">
    <property type="entry name" value="Midasin_AAA_lid_5"/>
</dbReference>
<evidence type="ECO:0000256" key="2">
    <source>
        <dbReference type="ARBA" id="ARBA00004642"/>
    </source>
</evidence>
<feature type="compositionally biased region" description="Acidic residues" evidence="10">
    <location>
        <begin position="3862"/>
        <end position="3873"/>
    </location>
</feature>
<dbReference type="GO" id="GO:0005524">
    <property type="term" value="F:ATP binding"/>
    <property type="evidence" value="ECO:0007669"/>
    <property type="project" value="UniProtKB-KW"/>
</dbReference>
<evidence type="ECO:0000256" key="5">
    <source>
        <dbReference type="ARBA" id="ARBA00022741"/>
    </source>
</evidence>
<dbReference type="CDD" id="cd00009">
    <property type="entry name" value="AAA"/>
    <property type="match status" value="2"/>
</dbReference>
<dbReference type="Pfam" id="PF17865">
    <property type="entry name" value="AAA_lid_5"/>
    <property type="match status" value="1"/>
</dbReference>
<feature type="compositionally biased region" description="Basic and acidic residues" evidence="10">
    <location>
        <begin position="3757"/>
        <end position="3795"/>
    </location>
</feature>
<dbReference type="Gene3D" id="3.40.50.300">
    <property type="entry name" value="P-loop containing nucleotide triphosphate hydrolases"/>
    <property type="match status" value="6"/>
</dbReference>